<dbReference type="SUPFAM" id="SSF53335">
    <property type="entry name" value="S-adenosyl-L-methionine-dependent methyltransferases"/>
    <property type="match status" value="1"/>
</dbReference>
<reference evidence="3 4" key="1">
    <citation type="submission" date="2017-04" db="EMBL/GenBank/DDBJ databases">
        <title>Whole genome sequence of Bdellovibrio bacteriovorus strain SSB218315.</title>
        <authorList>
            <person name="Oyedara O."/>
            <person name="Rodriguez-Perez M.A."/>
        </authorList>
    </citation>
    <scope>NUCLEOTIDE SEQUENCE [LARGE SCALE GENOMIC DNA]</scope>
    <source>
        <strain evidence="3 4">SSB218315</strain>
    </source>
</reference>
<dbReference type="Pfam" id="PF08241">
    <property type="entry name" value="Methyltransf_11"/>
    <property type="match status" value="1"/>
</dbReference>
<protein>
    <submittedName>
        <fullName evidence="3">3-demethylubiquinone-9 3-O-methyltransferase</fullName>
    </submittedName>
</protein>
<name>A0A1Z3N4J2_BDEBC</name>
<keyword evidence="3" id="KW-0830">Ubiquinone</keyword>
<dbReference type="InterPro" id="IPR010233">
    <property type="entry name" value="UbiG_MeTrfase"/>
</dbReference>
<accession>A0A1Z3N4J2</accession>
<dbReference type="GO" id="GO:0010420">
    <property type="term" value="F:polyprenyldihydroxybenzoate methyltransferase activity"/>
    <property type="evidence" value="ECO:0007669"/>
    <property type="project" value="InterPro"/>
</dbReference>
<dbReference type="OrthoDB" id="5293815at2"/>
<dbReference type="GO" id="GO:0032259">
    <property type="term" value="P:methylation"/>
    <property type="evidence" value="ECO:0007669"/>
    <property type="project" value="UniProtKB-KW"/>
</dbReference>
<proteinExistence type="predicted"/>
<dbReference type="Proteomes" id="UP000197003">
    <property type="component" value="Chromosome"/>
</dbReference>
<evidence type="ECO:0000313" key="3">
    <source>
        <dbReference type="EMBL" id="ASD62321.1"/>
    </source>
</evidence>
<dbReference type="PANTHER" id="PTHR43464">
    <property type="entry name" value="METHYLTRANSFERASE"/>
    <property type="match status" value="1"/>
</dbReference>
<dbReference type="NCBIfam" id="TIGR01983">
    <property type="entry name" value="UbiG"/>
    <property type="match status" value="1"/>
</dbReference>
<evidence type="ECO:0000256" key="1">
    <source>
        <dbReference type="ARBA" id="ARBA00022688"/>
    </source>
</evidence>
<feature type="domain" description="Methyltransferase type 11" evidence="2">
    <location>
        <begin position="89"/>
        <end position="182"/>
    </location>
</feature>
<dbReference type="PANTHER" id="PTHR43464:SF23">
    <property type="entry name" value="JUVENILE HORMONE ACID O-METHYLTRANSFERASE"/>
    <property type="match status" value="1"/>
</dbReference>
<organism evidence="3 4">
    <name type="scientific">Bdellovibrio bacteriovorus</name>
    <dbReference type="NCBI Taxonomy" id="959"/>
    <lineage>
        <taxon>Bacteria</taxon>
        <taxon>Pseudomonadati</taxon>
        <taxon>Bdellovibrionota</taxon>
        <taxon>Bdellovibrionia</taxon>
        <taxon>Bdellovibrionales</taxon>
        <taxon>Pseudobdellovibrionaceae</taxon>
        <taxon>Bdellovibrio</taxon>
    </lineage>
</organism>
<dbReference type="InterPro" id="IPR013216">
    <property type="entry name" value="Methyltransf_11"/>
</dbReference>
<dbReference type="CDD" id="cd02440">
    <property type="entry name" value="AdoMet_MTases"/>
    <property type="match status" value="1"/>
</dbReference>
<dbReference type="EMBL" id="CP020946">
    <property type="protein sequence ID" value="ASD62321.1"/>
    <property type="molecule type" value="Genomic_DNA"/>
</dbReference>
<dbReference type="Gene3D" id="3.40.50.150">
    <property type="entry name" value="Vaccinia Virus protein VP39"/>
    <property type="match status" value="1"/>
</dbReference>
<evidence type="ECO:0000259" key="2">
    <source>
        <dbReference type="Pfam" id="PF08241"/>
    </source>
</evidence>
<dbReference type="AlphaFoldDB" id="A0A1Z3N4J2"/>
<keyword evidence="3" id="KW-0808">Transferase</keyword>
<sequence>MILTTGLRQTSNCHEPLDSFGKDREVDVDMELAKVDREIINNEAYDHLADRWYEAQDDPIALLRNQHKVEMPWILEAIRRNIGYKAEILDMGCGAGFLANDLAAAGHKVTGIDLSTSSLKVAESRDLTHSVHYRQGDVYQVPFANESFDVVAAMDLLEHVSDPQRVIAEASRVLRPGGLFFFNTFNKNPLAWLVVIKGMEWFVKNTPNDYHVYSLFIEPKKLKLWLEDFSLDTTEIRGIRPVFAQKALWQLIRTGVVPKDFKFTFSRAPLIAYTGFAKKSRGFN</sequence>
<dbReference type="InterPro" id="IPR029063">
    <property type="entry name" value="SAM-dependent_MTases_sf"/>
</dbReference>
<dbReference type="GO" id="GO:0061542">
    <property type="term" value="F:3-demethylubiquinol 3-O-methyltransferase activity"/>
    <property type="evidence" value="ECO:0007669"/>
    <property type="project" value="InterPro"/>
</dbReference>
<keyword evidence="1" id="KW-0831">Ubiquinone biosynthesis</keyword>
<keyword evidence="3" id="KW-0489">Methyltransferase</keyword>
<gene>
    <name evidence="3" type="ORF">B9G79_01450</name>
</gene>
<evidence type="ECO:0000313" key="4">
    <source>
        <dbReference type="Proteomes" id="UP000197003"/>
    </source>
</evidence>